<dbReference type="Proteomes" id="UP001159364">
    <property type="component" value="Linkage Group LG12"/>
</dbReference>
<dbReference type="EMBL" id="JAIWQS010000012">
    <property type="protein sequence ID" value="KAJ8748147.1"/>
    <property type="molecule type" value="Genomic_DNA"/>
</dbReference>
<sequence length="147" mass="16190">MKVSILNMLVHSPDACCSFFFKTILFFICQQKLVINVTFNGNKSRSKAMKIAVGFAAVESVAIGGEGKNKIEVVGDGVDAVKLTSLLRKRVGYAVLETVAPVEKKEEKKPAPPPLQIQPSWSLGPYQYVYEVRDQYSVHDPSPCSIL</sequence>
<dbReference type="Gene3D" id="3.30.70.100">
    <property type="match status" value="1"/>
</dbReference>
<evidence type="ECO:0000313" key="2">
    <source>
        <dbReference type="Proteomes" id="UP001159364"/>
    </source>
</evidence>
<comment type="caution">
    <text evidence="1">The sequence shown here is derived from an EMBL/GenBank/DDBJ whole genome shotgun (WGS) entry which is preliminary data.</text>
</comment>
<organism evidence="1 2">
    <name type="scientific">Erythroxylum novogranatense</name>
    <dbReference type="NCBI Taxonomy" id="1862640"/>
    <lineage>
        <taxon>Eukaryota</taxon>
        <taxon>Viridiplantae</taxon>
        <taxon>Streptophyta</taxon>
        <taxon>Embryophyta</taxon>
        <taxon>Tracheophyta</taxon>
        <taxon>Spermatophyta</taxon>
        <taxon>Magnoliopsida</taxon>
        <taxon>eudicotyledons</taxon>
        <taxon>Gunneridae</taxon>
        <taxon>Pentapetalae</taxon>
        <taxon>rosids</taxon>
        <taxon>fabids</taxon>
        <taxon>Malpighiales</taxon>
        <taxon>Erythroxylaceae</taxon>
        <taxon>Erythroxylum</taxon>
    </lineage>
</organism>
<dbReference type="PANTHER" id="PTHR46371">
    <property type="entry name" value="OS04G0464100 PROTEIN"/>
    <property type="match status" value="1"/>
</dbReference>
<evidence type="ECO:0000313" key="1">
    <source>
        <dbReference type="EMBL" id="KAJ8748147.1"/>
    </source>
</evidence>
<name>A0AAV8S7I7_9ROSI</name>
<accession>A0AAV8S7I7</accession>
<dbReference type="AlphaFoldDB" id="A0AAV8S7I7"/>
<keyword evidence="2" id="KW-1185">Reference proteome</keyword>
<gene>
    <name evidence="1" type="ORF">K2173_000555</name>
</gene>
<dbReference type="InterPro" id="IPR044296">
    <property type="entry name" value="HIPP46"/>
</dbReference>
<protein>
    <submittedName>
        <fullName evidence="1">Uncharacterized protein</fullName>
    </submittedName>
</protein>
<reference evidence="1 2" key="1">
    <citation type="submission" date="2021-09" db="EMBL/GenBank/DDBJ databases">
        <title>Genomic insights and catalytic innovation underlie evolution of tropane alkaloids biosynthesis.</title>
        <authorList>
            <person name="Wang Y.-J."/>
            <person name="Tian T."/>
            <person name="Huang J.-P."/>
            <person name="Huang S.-X."/>
        </authorList>
    </citation>
    <scope>NUCLEOTIDE SEQUENCE [LARGE SCALE GENOMIC DNA]</scope>
    <source>
        <strain evidence="1">KIB-2018</strain>
        <tissue evidence="1">Leaf</tissue>
    </source>
</reference>
<proteinExistence type="predicted"/>